<accession>A0A8J2J0N7</accession>
<dbReference type="EMBL" id="CAJVCH010002806">
    <property type="protein sequence ID" value="CAG7646037.1"/>
    <property type="molecule type" value="Genomic_DNA"/>
</dbReference>
<feature type="non-terminal residue" evidence="4">
    <location>
        <position position="270"/>
    </location>
</feature>
<evidence type="ECO:0000256" key="1">
    <source>
        <dbReference type="ARBA" id="ARBA00023157"/>
    </source>
</evidence>
<dbReference type="InterPro" id="IPR001254">
    <property type="entry name" value="Trypsin_dom"/>
</dbReference>
<keyword evidence="1" id="KW-1015">Disulfide bond</keyword>
<name>A0A8J2J0N7_9HEXA</name>
<dbReference type="GO" id="GO:0004252">
    <property type="term" value="F:serine-type endopeptidase activity"/>
    <property type="evidence" value="ECO:0007669"/>
    <property type="project" value="InterPro"/>
</dbReference>
<evidence type="ECO:0000256" key="2">
    <source>
        <dbReference type="SAM" id="MobiDB-lite"/>
    </source>
</evidence>
<dbReference type="Pfam" id="PF00089">
    <property type="entry name" value="Trypsin"/>
    <property type="match status" value="2"/>
</dbReference>
<dbReference type="GO" id="GO:0006508">
    <property type="term" value="P:proteolysis"/>
    <property type="evidence" value="ECO:0007669"/>
    <property type="project" value="InterPro"/>
</dbReference>
<feature type="domain" description="Peptidase S1" evidence="3">
    <location>
        <begin position="6"/>
        <end position="208"/>
    </location>
</feature>
<feature type="region of interest" description="Disordered" evidence="2">
    <location>
        <begin position="220"/>
        <end position="240"/>
    </location>
</feature>
<dbReference type="PANTHER" id="PTHR24253">
    <property type="entry name" value="TRANSMEMBRANE PROTEASE SERINE"/>
    <property type="match status" value="1"/>
</dbReference>
<dbReference type="Proteomes" id="UP000708208">
    <property type="component" value="Unassembled WGS sequence"/>
</dbReference>
<dbReference type="SMART" id="SM00020">
    <property type="entry name" value="Tryp_SPc"/>
    <property type="match status" value="1"/>
</dbReference>
<evidence type="ECO:0000313" key="5">
    <source>
        <dbReference type="Proteomes" id="UP000708208"/>
    </source>
</evidence>
<gene>
    <name evidence="4" type="ORF">AFUS01_LOCUS568</name>
</gene>
<dbReference type="AlphaFoldDB" id="A0A8J2J0N7"/>
<organism evidence="4 5">
    <name type="scientific">Allacma fusca</name>
    <dbReference type="NCBI Taxonomy" id="39272"/>
    <lineage>
        <taxon>Eukaryota</taxon>
        <taxon>Metazoa</taxon>
        <taxon>Ecdysozoa</taxon>
        <taxon>Arthropoda</taxon>
        <taxon>Hexapoda</taxon>
        <taxon>Collembola</taxon>
        <taxon>Symphypleona</taxon>
        <taxon>Sminthuridae</taxon>
        <taxon>Allacma</taxon>
    </lineage>
</organism>
<reference evidence="4" key="1">
    <citation type="submission" date="2021-06" db="EMBL/GenBank/DDBJ databases">
        <authorList>
            <person name="Hodson N. C."/>
            <person name="Mongue J. A."/>
            <person name="Jaron S. K."/>
        </authorList>
    </citation>
    <scope>NUCLEOTIDE SEQUENCE</scope>
</reference>
<dbReference type="PROSITE" id="PS50240">
    <property type="entry name" value="TRYPSIN_DOM"/>
    <property type="match status" value="1"/>
</dbReference>
<evidence type="ECO:0000313" key="4">
    <source>
        <dbReference type="EMBL" id="CAG7646037.1"/>
    </source>
</evidence>
<dbReference type="PANTHER" id="PTHR24253:SF176">
    <property type="entry name" value="CORIN, ISOFORM B"/>
    <property type="match status" value="1"/>
</dbReference>
<keyword evidence="5" id="KW-1185">Reference proteome</keyword>
<proteinExistence type="predicted"/>
<dbReference type="InterPro" id="IPR018114">
    <property type="entry name" value="TRYPSIN_HIS"/>
</dbReference>
<evidence type="ECO:0000259" key="3">
    <source>
        <dbReference type="PROSITE" id="PS50240"/>
    </source>
</evidence>
<comment type="caution">
    <text evidence="4">The sequence shown here is derived from an EMBL/GenBank/DDBJ whole genome shotgun (WGS) entry which is preliminary data.</text>
</comment>
<feature type="compositionally biased region" description="Polar residues" evidence="2">
    <location>
        <begin position="221"/>
        <end position="240"/>
    </location>
</feature>
<sequence length="270" mass="29790">ATSSKIFNGVDAVEGEFPWRVYYEIPMKAACGGTILNKNWVLTAAHCLDAIVKGREAEESIHIRAGSVSKWEGGQQIIVNGLAVTKHENFVNENGIAWNDTALIKVPDPGFDFSNPNIKPVCLPYKFRGIGTIHKGLGIGAEQMCTTSPERSVCEGDSGGSVDYKDDRGRYYAVGINSYMLNHCGAPQNVNVMAKVAMYLDWIEKNTGEKFCKKDFEHSKTSTNTGQIRSNTWIKPHTQGSSNTKQKIVLKKSLHIFTIFGDVITTLKIE</sequence>
<dbReference type="OrthoDB" id="60866at2759"/>
<dbReference type="PROSITE" id="PS00134">
    <property type="entry name" value="TRYPSIN_HIS"/>
    <property type="match status" value="1"/>
</dbReference>
<protein>
    <recommendedName>
        <fullName evidence="3">Peptidase S1 domain-containing protein</fullName>
    </recommendedName>
</protein>